<keyword evidence="4 7" id="KW-0472">Membrane</keyword>
<evidence type="ECO:0000256" key="5">
    <source>
        <dbReference type="ARBA" id="ARBA00038359"/>
    </source>
</evidence>
<feature type="transmembrane region" description="Helical" evidence="7">
    <location>
        <begin position="177"/>
        <end position="196"/>
    </location>
</feature>
<sequence>MTFNPEGNTILSVTWILGGIATISFFGRIYTRFVFQQNHGWDDYTMIVTWLLAIVSASLASVAVHYGLGMNIDDIKDPFKKINAVKYLTIAPNFSILSVALGKVSIVLLLRRVTGLTANRTHYVVLWLLVFISFCLSIAAVVAVLRFCLPTESIWNKNIQGKCIDPQIQLSVGLTQASFNAFTDLVLALFPTWVFWNLQMKTRRKIGLMLVMGAGIFGAVITSYKAYQLRNLTGHNNLTKSWSPITIWNCAEMFVLIITASVPTVQPLVRSTLGTRSTLQYSYPLKPSTRSKLSGRGGRSTGGGEAGDGDNQDLSIRTKKSSSPYPDSTLNTSVDRILPSETSQKNFEDGNGIIKTADFTITYEEGSARR</sequence>
<proteinExistence type="inferred from homology"/>
<feature type="compositionally biased region" description="Gly residues" evidence="6">
    <location>
        <begin position="295"/>
        <end position="306"/>
    </location>
</feature>
<comment type="caution">
    <text evidence="9">The sequence shown here is derived from an EMBL/GenBank/DDBJ whole genome shotgun (WGS) entry which is preliminary data.</text>
</comment>
<reference evidence="9 10" key="1">
    <citation type="submission" date="2017-10" db="EMBL/GenBank/DDBJ databases">
        <title>Comparative genomics in systemic dimorphic fungi from Ajellomycetaceae.</title>
        <authorList>
            <person name="Munoz J.F."/>
            <person name="Mcewen J.G."/>
            <person name="Clay O.K."/>
            <person name="Cuomo C.A."/>
        </authorList>
    </citation>
    <scope>NUCLEOTIDE SEQUENCE [LARGE SCALE GENOMIC DNA]</scope>
    <source>
        <strain evidence="9 10">UAMH5409</strain>
    </source>
</reference>
<dbReference type="Proteomes" id="UP000223968">
    <property type="component" value="Unassembled WGS sequence"/>
</dbReference>
<dbReference type="PANTHER" id="PTHR33048">
    <property type="entry name" value="PTH11-LIKE INTEGRAL MEMBRANE PROTEIN (AFU_ORTHOLOGUE AFUA_5G11245)"/>
    <property type="match status" value="1"/>
</dbReference>
<dbReference type="EMBL" id="PDNB01000197">
    <property type="protein sequence ID" value="PGG99792.1"/>
    <property type="molecule type" value="Genomic_DNA"/>
</dbReference>
<feature type="transmembrane region" description="Helical" evidence="7">
    <location>
        <begin position="12"/>
        <end position="35"/>
    </location>
</feature>
<evidence type="ECO:0000256" key="1">
    <source>
        <dbReference type="ARBA" id="ARBA00004141"/>
    </source>
</evidence>
<evidence type="ECO:0000256" key="6">
    <source>
        <dbReference type="SAM" id="MobiDB-lite"/>
    </source>
</evidence>
<feature type="compositionally biased region" description="Polar residues" evidence="6">
    <location>
        <begin position="321"/>
        <end position="345"/>
    </location>
</feature>
<gene>
    <name evidence="9" type="ORF">AJ79_08414</name>
</gene>
<keyword evidence="10" id="KW-1185">Reference proteome</keyword>
<dbReference type="InterPro" id="IPR052337">
    <property type="entry name" value="SAT4-like"/>
</dbReference>
<name>A0A2B7WT71_9EURO</name>
<keyword evidence="2 7" id="KW-0812">Transmembrane</keyword>
<accession>A0A2B7WT71</accession>
<evidence type="ECO:0000256" key="3">
    <source>
        <dbReference type="ARBA" id="ARBA00022989"/>
    </source>
</evidence>
<feature type="transmembrane region" description="Helical" evidence="7">
    <location>
        <begin position="208"/>
        <end position="226"/>
    </location>
</feature>
<evidence type="ECO:0000313" key="9">
    <source>
        <dbReference type="EMBL" id="PGG99792.1"/>
    </source>
</evidence>
<comment type="similarity">
    <text evidence="5">Belongs to the SAT4 family.</text>
</comment>
<protein>
    <recommendedName>
        <fullName evidence="8">Rhodopsin domain-containing protein</fullName>
    </recommendedName>
</protein>
<evidence type="ECO:0000256" key="7">
    <source>
        <dbReference type="SAM" id="Phobius"/>
    </source>
</evidence>
<keyword evidence="3 7" id="KW-1133">Transmembrane helix</keyword>
<dbReference type="STRING" id="1447875.A0A2B7WT71"/>
<feature type="domain" description="Rhodopsin" evidence="8">
    <location>
        <begin position="28"/>
        <end position="270"/>
    </location>
</feature>
<evidence type="ECO:0000256" key="2">
    <source>
        <dbReference type="ARBA" id="ARBA00022692"/>
    </source>
</evidence>
<feature type="region of interest" description="Disordered" evidence="6">
    <location>
        <begin position="285"/>
        <end position="351"/>
    </location>
</feature>
<evidence type="ECO:0000259" key="8">
    <source>
        <dbReference type="Pfam" id="PF20684"/>
    </source>
</evidence>
<evidence type="ECO:0000256" key="4">
    <source>
        <dbReference type="ARBA" id="ARBA00023136"/>
    </source>
</evidence>
<dbReference type="GO" id="GO:0016020">
    <property type="term" value="C:membrane"/>
    <property type="evidence" value="ECO:0007669"/>
    <property type="project" value="UniProtKB-SubCell"/>
</dbReference>
<evidence type="ECO:0000313" key="10">
    <source>
        <dbReference type="Proteomes" id="UP000223968"/>
    </source>
</evidence>
<feature type="transmembrane region" description="Helical" evidence="7">
    <location>
        <begin position="246"/>
        <end position="269"/>
    </location>
</feature>
<dbReference type="InterPro" id="IPR049326">
    <property type="entry name" value="Rhodopsin_dom_fungi"/>
</dbReference>
<dbReference type="OrthoDB" id="4682787at2759"/>
<organism evidence="9 10">
    <name type="scientific">Helicocarpus griseus UAMH5409</name>
    <dbReference type="NCBI Taxonomy" id="1447875"/>
    <lineage>
        <taxon>Eukaryota</taxon>
        <taxon>Fungi</taxon>
        <taxon>Dikarya</taxon>
        <taxon>Ascomycota</taxon>
        <taxon>Pezizomycotina</taxon>
        <taxon>Eurotiomycetes</taxon>
        <taxon>Eurotiomycetidae</taxon>
        <taxon>Onygenales</taxon>
        <taxon>Ajellomycetaceae</taxon>
        <taxon>Helicocarpus</taxon>
    </lineage>
</organism>
<feature type="transmembrane region" description="Helical" evidence="7">
    <location>
        <begin position="88"/>
        <end position="110"/>
    </location>
</feature>
<dbReference type="Pfam" id="PF20684">
    <property type="entry name" value="Fung_rhodopsin"/>
    <property type="match status" value="1"/>
</dbReference>
<feature type="transmembrane region" description="Helical" evidence="7">
    <location>
        <begin position="122"/>
        <end position="145"/>
    </location>
</feature>
<comment type="subcellular location">
    <subcellularLocation>
        <location evidence="1">Membrane</location>
        <topology evidence="1">Multi-pass membrane protein</topology>
    </subcellularLocation>
</comment>
<dbReference type="AlphaFoldDB" id="A0A2B7WT71"/>
<feature type="transmembrane region" description="Helical" evidence="7">
    <location>
        <begin position="47"/>
        <end position="68"/>
    </location>
</feature>
<dbReference type="PANTHER" id="PTHR33048:SF146">
    <property type="entry name" value="INTEGRAL MEMBRANE PROTEIN"/>
    <property type="match status" value="1"/>
</dbReference>